<dbReference type="InterPro" id="IPR011429">
    <property type="entry name" value="Cyt_c_Planctomycete-type"/>
</dbReference>
<organism evidence="6 7">
    <name type="scientific">Shewanella pealeana (strain ATCC 700345 / ANG-SQ1)</name>
    <dbReference type="NCBI Taxonomy" id="398579"/>
    <lineage>
        <taxon>Bacteria</taxon>
        <taxon>Pseudomonadati</taxon>
        <taxon>Pseudomonadota</taxon>
        <taxon>Gammaproteobacteria</taxon>
        <taxon>Alteromonadales</taxon>
        <taxon>Shewanellaceae</taxon>
        <taxon>Shewanella</taxon>
    </lineage>
</organism>
<dbReference type="Pfam" id="PF07635">
    <property type="entry name" value="PSCyt1"/>
    <property type="match status" value="1"/>
</dbReference>
<sequence length="132" mass="14300">MTALKVVLLTAIIFLVFFLGLKPNISFKHQVQPIFQASCIECHSGSGEGSARSGLVLDSYASLMRGTKNGPVIVAGSPASSTLYLAIDHQLDTSIQMPPHHDDHLSQGESKPLTQEEISLIKEWIEEGAQDN</sequence>
<evidence type="ECO:0000256" key="2">
    <source>
        <dbReference type="ARBA" id="ARBA00022723"/>
    </source>
</evidence>
<dbReference type="HOGENOM" id="CLU_151358_1_0_6"/>
<dbReference type="PROSITE" id="PS51007">
    <property type="entry name" value="CYTC"/>
    <property type="match status" value="1"/>
</dbReference>
<evidence type="ECO:0000313" key="6">
    <source>
        <dbReference type="EMBL" id="ABV89004.1"/>
    </source>
</evidence>
<dbReference type="InterPro" id="IPR036909">
    <property type="entry name" value="Cyt_c-like_dom_sf"/>
</dbReference>
<name>A8H8W7_SHEPA</name>
<evidence type="ECO:0000313" key="7">
    <source>
        <dbReference type="Proteomes" id="UP000002608"/>
    </source>
</evidence>
<gene>
    <name evidence="6" type="ordered locus">Spea_3693</name>
</gene>
<dbReference type="Gene3D" id="1.10.760.10">
    <property type="entry name" value="Cytochrome c-like domain"/>
    <property type="match status" value="1"/>
</dbReference>
<dbReference type="PANTHER" id="PTHR35889:SF3">
    <property type="entry name" value="F-BOX DOMAIN-CONTAINING PROTEIN"/>
    <property type="match status" value="1"/>
</dbReference>
<dbReference type="PANTHER" id="PTHR35889">
    <property type="entry name" value="CYCLOINULO-OLIGOSACCHARIDE FRUCTANOTRANSFERASE-RELATED"/>
    <property type="match status" value="1"/>
</dbReference>
<keyword evidence="3 4" id="KW-0408">Iron</keyword>
<dbReference type="AlphaFoldDB" id="A8H8W7"/>
<dbReference type="SUPFAM" id="SSF46626">
    <property type="entry name" value="Cytochrome c"/>
    <property type="match status" value="1"/>
</dbReference>
<keyword evidence="7" id="KW-1185">Reference proteome</keyword>
<feature type="domain" description="Cytochrome c" evidence="5">
    <location>
        <begin position="26"/>
        <end position="129"/>
    </location>
</feature>
<accession>A8H8W7</accession>
<keyword evidence="1 4" id="KW-0349">Heme</keyword>
<dbReference type="KEGG" id="spl:Spea_3693"/>
<dbReference type="OrthoDB" id="127107at2"/>
<dbReference type="eggNOG" id="COG2010">
    <property type="taxonomic scope" value="Bacteria"/>
</dbReference>
<dbReference type="InterPro" id="IPR009056">
    <property type="entry name" value="Cyt_c-like_dom"/>
</dbReference>
<keyword evidence="2 4" id="KW-0479">Metal-binding</keyword>
<dbReference type="GO" id="GO:0046872">
    <property type="term" value="F:metal ion binding"/>
    <property type="evidence" value="ECO:0007669"/>
    <property type="project" value="UniProtKB-KW"/>
</dbReference>
<evidence type="ECO:0000259" key="5">
    <source>
        <dbReference type="PROSITE" id="PS51007"/>
    </source>
</evidence>
<protein>
    <recommendedName>
        <fullName evidence="5">Cytochrome c domain-containing protein</fullName>
    </recommendedName>
</protein>
<dbReference type="STRING" id="398579.Spea_3693"/>
<dbReference type="GO" id="GO:0009055">
    <property type="term" value="F:electron transfer activity"/>
    <property type="evidence" value="ECO:0007669"/>
    <property type="project" value="InterPro"/>
</dbReference>
<evidence type="ECO:0000256" key="3">
    <source>
        <dbReference type="ARBA" id="ARBA00023004"/>
    </source>
</evidence>
<dbReference type="Proteomes" id="UP000002608">
    <property type="component" value="Chromosome"/>
</dbReference>
<reference evidence="6 7" key="1">
    <citation type="submission" date="2007-10" db="EMBL/GenBank/DDBJ databases">
        <title>Complete sequence of Shewanella pealeana ATCC 700345.</title>
        <authorList>
            <consortium name="US DOE Joint Genome Institute"/>
            <person name="Copeland A."/>
            <person name="Lucas S."/>
            <person name="Lapidus A."/>
            <person name="Barry K."/>
            <person name="Glavina del Rio T."/>
            <person name="Dalin E."/>
            <person name="Tice H."/>
            <person name="Pitluck S."/>
            <person name="Chertkov O."/>
            <person name="Brettin T."/>
            <person name="Bruce D."/>
            <person name="Detter J.C."/>
            <person name="Han C."/>
            <person name="Schmutz J."/>
            <person name="Larimer F."/>
            <person name="Land M."/>
            <person name="Hauser L."/>
            <person name="Kyrpides N."/>
            <person name="Kim E."/>
            <person name="Zhao J.-S.Z."/>
            <person name="Manno D."/>
            <person name="Hawari J."/>
            <person name="Richardson P."/>
        </authorList>
    </citation>
    <scope>NUCLEOTIDE SEQUENCE [LARGE SCALE GENOMIC DNA]</scope>
    <source>
        <strain evidence="7">ATCC 700345 / ANG-SQ1</strain>
    </source>
</reference>
<dbReference type="EMBL" id="CP000851">
    <property type="protein sequence ID" value="ABV89004.1"/>
    <property type="molecule type" value="Genomic_DNA"/>
</dbReference>
<evidence type="ECO:0000256" key="1">
    <source>
        <dbReference type="ARBA" id="ARBA00022617"/>
    </source>
</evidence>
<evidence type="ECO:0000256" key="4">
    <source>
        <dbReference type="PROSITE-ProRule" id="PRU00433"/>
    </source>
</evidence>
<proteinExistence type="predicted"/>
<dbReference type="RefSeq" id="WP_012156888.1">
    <property type="nucleotide sequence ID" value="NC_009901.1"/>
</dbReference>
<dbReference type="GO" id="GO:0020037">
    <property type="term" value="F:heme binding"/>
    <property type="evidence" value="ECO:0007669"/>
    <property type="project" value="InterPro"/>
</dbReference>